<feature type="signal peptide" evidence="2">
    <location>
        <begin position="1"/>
        <end position="26"/>
    </location>
</feature>
<dbReference type="Proteomes" id="UP000594263">
    <property type="component" value="Unplaced"/>
</dbReference>
<name>A0A7N0TXI4_KALFE</name>
<organism evidence="3 4">
    <name type="scientific">Kalanchoe fedtschenkoi</name>
    <name type="common">Lavender scallops</name>
    <name type="synonym">South American air plant</name>
    <dbReference type="NCBI Taxonomy" id="63787"/>
    <lineage>
        <taxon>Eukaryota</taxon>
        <taxon>Viridiplantae</taxon>
        <taxon>Streptophyta</taxon>
        <taxon>Embryophyta</taxon>
        <taxon>Tracheophyta</taxon>
        <taxon>Spermatophyta</taxon>
        <taxon>Magnoliopsida</taxon>
        <taxon>eudicotyledons</taxon>
        <taxon>Gunneridae</taxon>
        <taxon>Pentapetalae</taxon>
        <taxon>Saxifragales</taxon>
        <taxon>Crassulaceae</taxon>
        <taxon>Kalanchoe</taxon>
    </lineage>
</organism>
<dbReference type="SUPFAM" id="SSF52047">
    <property type="entry name" value="RNI-like"/>
    <property type="match status" value="1"/>
</dbReference>
<accession>A0A7N0TXI4</accession>
<evidence type="ECO:0000313" key="4">
    <source>
        <dbReference type="Proteomes" id="UP000594263"/>
    </source>
</evidence>
<dbReference type="GO" id="GO:0006952">
    <property type="term" value="P:defense response"/>
    <property type="evidence" value="ECO:0007669"/>
    <property type="project" value="UniProtKB-KW"/>
</dbReference>
<keyword evidence="4" id="KW-1185">Reference proteome</keyword>
<dbReference type="PANTHER" id="PTHR36766">
    <property type="entry name" value="PLANT BROAD-SPECTRUM MILDEW RESISTANCE PROTEIN RPW8"/>
    <property type="match status" value="1"/>
</dbReference>
<keyword evidence="2" id="KW-0732">Signal</keyword>
<reference evidence="3" key="1">
    <citation type="submission" date="2021-01" db="UniProtKB">
        <authorList>
            <consortium name="EnsemblPlants"/>
        </authorList>
    </citation>
    <scope>IDENTIFICATION</scope>
</reference>
<dbReference type="Gramene" id="Kaladp0048s0213.1.v1.1">
    <property type="protein sequence ID" value="Kaladp0048s0213.1.v1.1.CDS.1"/>
    <property type="gene ID" value="Kaladp0048s0213.v1.1"/>
</dbReference>
<keyword evidence="1" id="KW-0611">Plant defense</keyword>
<feature type="chain" id="PRO_5029631451" evidence="2">
    <location>
        <begin position="27"/>
        <end position="177"/>
    </location>
</feature>
<dbReference type="PANTHER" id="PTHR36766:SF30">
    <property type="entry name" value="TIR-NBS TYPE DISEASE RESISTANCE PROTEIN-RELATED"/>
    <property type="match status" value="1"/>
</dbReference>
<dbReference type="InterPro" id="IPR032675">
    <property type="entry name" value="LRR_dom_sf"/>
</dbReference>
<evidence type="ECO:0000256" key="1">
    <source>
        <dbReference type="ARBA" id="ARBA00022821"/>
    </source>
</evidence>
<dbReference type="EnsemblPlants" id="Kaladp0048s0213.1.v1.1">
    <property type="protein sequence ID" value="Kaladp0048s0213.1.v1.1.CDS.1"/>
    <property type="gene ID" value="Kaladp0048s0213.v1.1"/>
</dbReference>
<proteinExistence type="predicted"/>
<dbReference type="AlphaFoldDB" id="A0A7N0TXI4"/>
<evidence type="ECO:0000313" key="3">
    <source>
        <dbReference type="EnsemblPlants" id="Kaladp0048s0213.1.v1.1.CDS.1"/>
    </source>
</evidence>
<evidence type="ECO:0000256" key="2">
    <source>
        <dbReference type="SAM" id="SignalP"/>
    </source>
</evidence>
<protein>
    <submittedName>
        <fullName evidence="3">Uncharacterized protein</fullName>
    </submittedName>
</protein>
<dbReference type="Gene3D" id="3.80.10.10">
    <property type="entry name" value="Ribonuclease Inhibitor"/>
    <property type="match status" value="1"/>
</dbReference>
<sequence>MWSCRPPSSLFRFHLVMLSLLFRTDSFMVCSNSLQELTIGHCRNLVCLSRNLSTFRSIQKLDISCCDSLESLPDGFHKATSLLRTLSLLECPKLVVLEECGFPTALTHLTISNCLQMKAVSNLRLTKTNLSYTLDTWRFSRNLHTPIIVFPNLLRNLQLGTSLVLNPYLDCSQLSRT</sequence>